<dbReference type="PANTHER" id="PTHR43433:SF5">
    <property type="entry name" value="AB HYDROLASE-1 DOMAIN-CONTAINING PROTEIN"/>
    <property type="match status" value="1"/>
</dbReference>
<dbReference type="Pfam" id="PF00561">
    <property type="entry name" value="Abhydrolase_1"/>
    <property type="match status" value="1"/>
</dbReference>
<dbReference type="Proteomes" id="UP001165269">
    <property type="component" value="Unassembled WGS sequence"/>
</dbReference>
<sequence>MSTVTAHGIRLEYDVIGPASGEPLLVVQGLGDQLTKWDDGFPQELVARGFQVIRFDNRDAGLSTHLDDALVPDLGLVTAAAAGAPPPAVPYTLDDMARDAVAVLDAVGVDRVHVLGASMGGMIAQLVAAHHAHRVLSLTSMMSTTGNPALPLPTPQAMAVLTADAPDPRADEEAWLEHSVACARVLGSPGYPHDEQRLRSALLAAVRRAHNPAGFIRQLAAISAASDRRALLRKLAVAALVVHGTDDPLLPFAGGQETADTIPGAAFLPLAGMGHHLPPQLYETLADAVAALAAQAWERRLFSAGTVNGTV</sequence>
<organism evidence="2 3">
    <name type="scientific">Streptomyces cylindrosporus</name>
    <dbReference type="NCBI Taxonomy" id="2927583"/>
    <lineage>
        <taxon>Bacteria</taxon>
        <taxon>Bacillati</taxon>
        <taxon>Actinomycetota</taxon>
        <taxon>Actinomycetes</taxon>
        <taxon>Kitasatosporales</taxon>
        <taxon>Streptomycetaceae</taxon>
        <taxon>Streptomyces</taxon>
    </lineage>
</organism>
<evidence type="ECO:0000313" key="2">
    <source>
        <dbReference type="EMBL" id="MCI3273420.1"/>
    </source>
</evidence>
<evidence type="ECO:0000259" key="1">
    <source>
        <dbReference type="Pfam" id="PF00561"/>
    </source>
</evidence>
<dbReference type="SUPFAM" id="SSF53474">
    <property type="entry name" value="alpha/beta-Hydrolases"/>
    <property type="match status" value="1"/>
</dbReference>
<dbReference type="PANTHER" id="PTHR43433">
    <property type="entry name" value="HYDROLASE, ALPHA/BETA FOLD FAMILY PROTEIN"/>
    <property type="match status" value="1"/>
</dbReference>
<proteinExistence type="predicted"/>
<dbReference type="Gene3D" id="3.40.50.1820">
    <property type="entry name" value="alpha/beta hydrolase"/>
    <property type="match status" value="1"/>
</dbReference>
<dbReference type="InterPro" id="IPR050471">
    <property type="entry name" value="AB_hydrolase"/>
</dbReference>
<dbReference type="RefSeq" id="WP_242766676.1">
    <property type="nucleotide sequence ID" value="NZ_JALDAY010000006.1"/>
</dbReference>
<feature type="domain" description="AB hydrolase-1" evidence="1">
    <location>
        <begin position="23"/>
        <end position="276"/>
    </location>
</feature>
<dbReference type="InterPro" id="IPR000073">
    <property type="entry name" value="AB_hydrolase_1"/>
</dbReference>
<name>A0ABS9Y877_9ACTN</name>
<evidence type="ECO:0000313" key="3">
    <source>
        <dbReference type="Proteomes" id="UP001165269"/>
    </source>
</evidence>
<keyword evidence="3" id="KW-1185">Reference proteome</keyword>
<dbReference type="GO" id="GO:0016787">
    <property type="term" value="F:hydrolase activity"/>
    <property type="evidence" value="ECO:0007669"/>
    <property type="project" value="UniProtKB-KW"/>
</dbReference>
<keyword evidence="2" id="KW-0378">Hydrolase</keyword>
<accession>A0ABS9Y877</accession>
<dbReference type="InterPro" id="IPR029058">
    <property type="entry name" value="AB_hydrolase_fold"/>
</dbReference>
<gene>
    <name evidence="2" type="ORF">MQP27_20155</name>
</gene>
<comment type="caution">
    <text evidence="2">The sequence shown here is derived from an EMBL/GenBank/DDBJ whole genome shotgun (WGS) entry which is preliminary data.</text>
</comment>
<protein>
    <submittedName>
        <fullName evidence="2">Alpha/beta fold hydrolase</fullName>
    </submittedName>
</protein>
<reference evidence="2" key="1">
    <citation type="submission" date="2022-03" db="EMBL/GenBank/DDBJ databases">
        <title>Streptomyces 7R015 and 7R016 isolated from Barleria lupulina in Thailand.</title>
        <authorList>
            <person name="Kanchanasin P."/>
            <person name="Phongsopitanun W."/>
            <person name="Tanasupawat S."/>
        </authorList>
    </citation>
    <scope>NUCLEOTIDE SEQUENCE</scope>
    <source>
        <strain evidence="2">7R015</strain>
    </source>
</reference>
<dbReference type="EMBL" id="JALDAY010000006">
    <property type="protein sequence ID" value="MCI3273420.1"/>
    <property type="molecule type" value="Genomic_DNA"/>
</dbReference>